<sequence length="112" mass="12821">MLHQNRYFICSSAFMSLASRFPLQSTSNKKSYVDTNILLEEELCIVNPADTITSRGFGTLNQQNYPLVFETPHHTRELRRDAETSRPKGSIIKPNNQSSEEEIFSSQSRSHN</sequence>
<dbReference type="EMBL" id="CP144692">
    <property type="protein sequence ID" value="WVY96694.1"/>
    <property type="molecule type" value="Genomic_DNA"/>
</dbReference>
<feature type="region of interest" description="Disordered" evidence="1">
    <location>
        <begin position="72"/>
        <end position="112"/>
    </location>
</feature>
<evidence type="ECO:0000256" key="1">
    <source>
        <dbReference type="SAM" id="MobiDB-lite"/>
    </source>
</evidence>
<evidence type="ECO:0000313" key="3">
    <source>
        <dbReference type="Proteomes" id="UP001374535"/>
    </source>
</evidence>
<protein>
    <submittedName>
        <fullName evidence="2">Uncharacterized protein</fullName>
    </submittedName>
</protein>
<proteinExistence type="predicted"/>
<gene>
    <name evidence="2" type="ORF">V8G54_028845</name>
</gene>
<name>A0AAQ3MTN9_VIGMU</name>
<feature type="compositionally biased region" description="Basic and acidic residues" evidence="1">
    <location>
        <begin position="72"/>
        <end position="86"/>
    </location>
</feature>
<reference evidence="2 3" key="1">
    <citation type="journal article" date="2023" name="Life. Sci Alliance">
        <title>Evolutionary insights into 3D genome organization and epigenetic landscape of Vigna mungo.</title>
        <authorList>
            <person name="Junaid A."/>
            <person name="Singh B."/>
            <person name="Bhatia S."/>
        </authorList>
    </citation>
    <scope>NUCLEOTIDE SEQUENCE [LARGE SCALE GENOMIC DNA]</scope>
    <source>
        <strain evidence="2">Urdbean</strain>
    </source>
</reference>
<keyword evidence="3" id="KW-1185">Reference proteome</keyword>
<organism evidence="2 3">
    <name type="scientific">Vigna mungo</name>
    <name type="common">Black gram</name>
    <name type="synonym">Phaseolus mungo</name>
    <dbReference type="NCBI Taxonomy" id="3915"/>
    <lineage>
        <taxon>Eukaryota</taxon>
        <taxon>Viridiplantae</taxon>
        <taxon>Streptophyta</taxon>
        <taxon>Embryophyta</taxon>
        <taxon>Tracheophyta</taxon>
        <taxon>Spermatophyta</taxon>
        <taxon>Magnoliopsida</taxon>
        <taxon>eudicotyledons</taxon>
        <taxon>Gunneridae</taxon>
        <taxon>Pentapetalae</taxon>
        <taxon>rosids</taxon>
        <taxon>fabids</taxon>
        <taxon>Fabales</taxon>
        <taxon>Fabaceae</taxon>
        <taxon>Papilionoideae</taxon>
        <taxon>50 kb inversion clade</taxon>
        <taxon>NPAAA clade</taxon>
        <taxon>indigoferoid/millettioid clade</taxon>
        <taxon>Phaseoleae</taxon>
        <taxon>Vigna</taxon>
    </lineage>
</organism>
<accession>A0AAQ3MTN9</accession>
<dbReference type="AlphaFoldDB" id="A0AAQ3MTN9"/>
<evidence type="ECO:0000313" key="2">
    <source>
        <dbReference type="EMBL" id="WVY96694.1"/>
    </source>
</evidence>
<dbReference type="Proteomes" id="UP001374535">
    <property type="component" value="Chromosome 9"/>
</dbReference>